<dbReference type="Pfam" id="PF00501">
    <property type="entry name" value="AMP-binding"/>
    <property type="match status" value="1"/>
</dbReference>
<dbReference type="FunFam" id="3.30.300.30:FF:000017">
    <property type="entry name" value="Acyl-CoA synthetase short-chain family member 3"/>
    <property type="match status" value="1"/>
</dbReference>
<evidence type="ECO:0000259" key="2">
    <source>
        <dbReference type="Pfam" id="PF00501"/>
    </source>
</evidence>
<protein>
    <submittedName>
        <fullName evidence="5">Propionyl-CoA synthetase</fullName>
    </submittedName>
</protein>
<dbReference type="PANTHER" id="PTHR43347:SF3">
    <property type="entry name" value="ACYL-COA SYNTHETASE SHORT-CHAIN FAMILY MEMBER 3, MITOCHONDRIAL"/>
    <property type="match status" value="1"/>
</dbReference>
<dbReference type="InterPro" id="IPR000873">
    <property type="entry name" value="AMP-dep_synth/lig_dom"/>
</dbReference>
<dbReference type="InterPro" id="IPR025110">
    <property type="entry name" value="AMP-bd_C"/>
</dbReference>
<dbReference type="NCBIfam" id="NF001208">
    <property type="entry name" value="PRK00174.1"/>
    <property type="match status" value="1"/>
</dbReference>
<dbReference type="FunFam" id="3.40.50.12780:FF:000011">
    <property type="entry name" value="Acetyl-coenzyme A synthetase 2-like, mitochondrial"/>
    <property type="match status" value="1"/>
</dbReference>
<dbReference type="PANTHER" id="PTHR43347">
    <property type="entry name" value="ACYL-COA SYNTHETASE"/>
    <property type="match status" value="1"/>
</dbReference>
<dbReference type="CDD" id="cd05967">
    <property type="entry name" value="PrpE"/>
    <property type="match status" value="1"/>
</dbReference>
<feature type="domain" description="AMP-binding enzyme C-terminal" evidence="3">
    <location>
        <begin position="511"/>
        <end position="589"/>
    </location>
</feature>
<sequence length="631" mass="70274">MEKYQDIFEKSLNHPEEFWAEAAEAIDWYKKWDTVLDSSDLPFYRWFQGGELNTCYNAVDRHVKNGHGERTAIIYDSPVTETVRRVSWFELRDQVALLAGALQKQGAQKGDTVIIYMPMIPEALVAMLACARLGVVHSVVFGGFAADELAIRIDHAQPKMILCASGAIEGKKLLAYKPLVDAAIERADHKPEKTIVFQRDFVQAELQHERDLDWQSLVQDAEPADCVPVVATDPLYILYTSGTTGMPKGVMRDNGGHAVALHWSMKHIYNVEPGDVFWAASDVGWVVGHSYIVYGPLLYGCTTVVYEGKPVGTPDAGAFWRVINQHKVNVLFTAPTAFRAIKKEDPKGELLKQYDLSSFKTLFLAGERLDPDTYHWARELLDVPVIDHWWQTETGWAVAGNPLGIEQFPTKPGSATKPIPGYDVRIVDHTGKEVGPGEEGNIVIKLPLPPGTLATLWRNDERFIRSYLSSFPSYYETSDEGYIDEDGYVFVMGRIDDVINVAGHRLSTGAMEEIVSAHPQVAECAVIGVEDTLKGQKPLGLVVLKAGVECEEERLKEELVQMVRTRIGPIACYRETVVVGRLPKTRSGKILRGTMRSIAGGKQYRMPSTIDDPSCLDEISEAFEGEGYPVE</sequence>
<proteinExistence type="inferred from homology"/>
<dbReference type="InterPro" id="IPR045851">
    <property type="entry name" value="AMP-bd_C_sf"/>
</dbReference>
<feature type="domain" description="AMP-dependent synthetase/ligase" evidence="2">
    <location>
        <begin position="65"/>
        <end position="446"/>
    </location>
</feature>
<dbReference type="AlphaFoldDB" id="A0AAU8LVY6"/>
<dbReference type="InterPro" id="IPR042099">
    <property type="entry name" value="ANL_N_sf"/>
</dbReference>
<dbReference type="Gene3D" id="3.40.50.12780">
    <property type="entry name" value="N-terminal domain of ligase-like"/>
    <property type="match status" value="1"/>
</dbReference>
<dbReference type="EMBL" id="CP159373">
    <property type="protein sequence ID" value="XCN73005.1"/>
    <property type="molecule type" value="Genomic_DNA"/>
</dbReference>
<reference evidence="5" key="2">
    <citation type="submission" date="2024-06" db="EMBL/GenBank/DDBJ databases">
        <authorList>
            <person name="Plum-Jensen L.E."/>
            <person name="Schramm A."/>
            <person name="Marshall I.P.G."/>
        </authorList>
    </citation>
    <scope>NUCLEOTIDE SEQUENCE</scope>
    <source>
        <strain evidence="5">Rat1</strain>
    </source>
</reference>
<dbReference type="Gene3D" id="3.30.300.30">
    <property type="match status" value="1"/>
</dbReference>
<organism evidence="5">
    <name type="scientific">Candidatus Electrothrix aestuarii</name>
    <dbReference type="NCBI Taxonomy" id="3062594"/>
    <lineage>
        <taxon>Bacteria</taxon>
        <taxon>Pseudomonadati</taxon>
        <taxon>Thermodesulfobacteriota</taxon>
        <taxon>Desulfobulbia</taxon>
        <taxon>Desulfobulbales</taxon>
        <taxon>Desulfobulbaceae</taxon>
        <taxon>Candidatus Electrothrix</taxon>
    </lineage>
</organism>
<comment type="similarity">
    <text evidence="1">Belongs to the ATP-dependent AMP-binding enzyme family.</text>
</comment>
<dbReference type="KEGG" id="eaj:Q3M24_22475"/>
<dbReference type="Pfam" id="PF13193">
    <property type="entry name" value="AMP-binding_C"/>
    <property type="match status" value="1"/>
</dbReference>
<dbReference type="GO" id="GO:0050218">
    <property type="term" value="F:propionate-CoA ligase activity"/>
    <property type="evidence" value="ECO:0007669"/>
    <property type="project" value="TreeGrafter"/>
</dbReference>
<evidence type="ECO:0000313" key="5">
    <source>
        <dbReference type="EMBL" id="XCN73005.1"/>
    </source>
</evidence>
<dbReference type="Pfam" id="PF16177">
    <property type="entry name" value="ACAS_N"/>
    <property type="match status" value="1"/>
</dbReference>
<accession>A0AAU8LVY6</accession>
<dbReference type="SUPFAM" id="SSF56801">
    <property type="entry name" value="Acetyl-CoA synthetase-like"/>
    <property type="match status" value="1"/>
</dbReference>
<gene>
    <name evidence="5" type="ORF">Q3M24_22475</name>
</gene>
<name>A0AAU8LVY6_9BACT</name>
<dbReference type="PROSITE" id="PS00455">
    <property type="entry name" value="AMP_BINDING"/>
    <property type="match status" value="1"/>
</dbReference>
<reference evidence="5" key="1">
    <citation type="journal article" date="2024" name="Syst. Appl. Microbiol.">
        <title>First single-strain enrichments of Electrothrix cable bacteria, description of E. aestuarii sp. nov. and E. rattekaaiensis sp. nov., and proposal of a cable bacteria taxonomy following the rules of the SeqCode.</title>
        <authorList>
            <person name="Plum-Jensen L.E."/>
            <person name="Schramm A."/>
            <person name="Marshall I.P.G."/>
        </authorList>
    </citation>
    <scope>NUCLEOTIDE SEQUENCE</scope>
    <source>
        <strain evidence="5">Rat1</strain>
    </source>
</reference>
<dbReference type="InterPro" id="IPR032387">
    <property type="entry name" value="ACAS_N"/>
</dbReference>
<evidence type="ECO:0000259" key="3">
    <source>
        <dbReference type="Pfam" id="PF13193"/>
    </source>
</evidence>
<dbReference type="InterPro" id="IPR020845">
    <property type="entry name" value="AMP-binding_CS"/>
</dbReference>
<evidence type="ECO:0000259" key="4">
    <source>
        <dbReference type="Pfam" id="PF16177"/>
    </source>
</evidence>
<feature type="domain" description="Acetyl-coenzyme A synthetase N-terminal" evidence="4">
    <location>
        <begin position="4"/>
        <end position="58"/>
    </location>
</feature>
<evidence type="ECO:0000256" key="1">
    <source>
        <dbReference type="ARBA" id="ARBA00006432"/>
    </source>
</evidence>
<dbReference type="GO" id="GO:0070013">
    <property type="term" value="C:intracellular organelle lumen"/>
    <property type="evidence" value="ECO:0007669"/>
    <property type="project" value="UniProtKB-ARBA"/>
</dbReference>